<dbReference type="OrthoDB" id="432234at2759"/>
<dbReference type="PANTHER" id="PTHR47642">
    <property type="entry name" value="ATP-DEPENDENT DNA HELICASE"/>
    <property type="match status" value="1"/>
</dbReference>
<dbReference type="GeneID" id="64592320"/>
<dbReference type="EMBL" id="JABBWE010000071">
    <property type="protein sequence ID" value="KAG1788111.1"/>
    <property type="molecule type" value="Genomic_DNA"/>
</dbReference>
<comment type="caution">
    <text evidence="1">The sequence shown here is derived from an EMBL/GenBank/DDBJ whole genome shotgun (WGS) entry which is preliminary data.</text>
</comment>
<organism evidence="1 2">
    <name type="scientific">Suillus plorans</name>
    <dbReference type="NCBI Taxonomy" id="116603"/>
    <lineage>
        <taxon>Eukaryota</taxon>
        <taxon>Fungi</taxon>
        <taxon>Dikarya</taxon>
        <taxon>Basidiomycota</taxon>
        <taxon>Agaricomycotina</taxon>
        <taxon>Agaricomycetes</taxon>
        <taxon>Agaricomycetidae</taxon>
        <taxon>Boletales</taxon>
        <taxon>Suillineae</taxon>
        <taxon>Suillaceae</taxon>
        <taxon>Suillus</taxon>
    </lineage>
</organism>
<evidence type="ECO:0000313" key="2">
    <source>
        <dbReference type="Proteomes" id="UP000719766"/>
    </source>
</evidence>
<reference evidence="1" key="1">
    <citation type="journal article" date="2020" name="New Phytol.">
        <title>Comparative genomics reveals dynamic genome evolution in host specialist ectomycorrhizal fungi.</title>
        <authorList>
            <person name="Lofgren L.A."/>
            <person name="Nguyen N.H."/>
            <person name="Vilgalys R."/>
            <person name="Ruytinx J."/>
            <person name="Liao H.L."/>
            <person name="Branco S."/>
            <person name="Kuo A."/>
            <person name="LaButti K."/>
            <person name="Lipzen A."/>
            <person name="Andreopoulos W."/>
            <person name="Pangilinan J."/>
            <person name="Riley R."/>
            <person name="Hundley H."/>
            <person name="Na H."/>
            <person name="Barry K."/>
            <person name="Grigoriev I.V."/>
            <person name="Stajich J.E."/>
            <person name="Kennedy P.G."/>
        </authorList>
    </citation>
    <scope>NUCLEOTIDE SEQUENCE</scope>
    <source>
        <strain evidence="1">S12</strain>
    </source>
</reference>
<proteinExistence type="predicted"/>
<dbReference type="InterPro" id="IPR027417">
    <property type="entry name" value="P-loop_NTPase"/>
</dbReference>
<name>A0A9P7DC69_9AGAM</name>
<dbReference type="PANTHER" id="PTHR47642:SF6">
    <property type="entry name" value="ATP-DEPENDENT DNA HELICASE"/>
    <property type="match status" value="1"/>
</dbReference>
<dbReference type="InterPro" id="IPR051055">
    <property type="entry name" value="PIF1_helicase"/>
</dbReference>
<protein>
    <submittedName>
        <fullName evidence="1">P-loop containing nucleoside triphosphate hydrolase protein</fullName>
    </submittedName>
</protein>
<dbReference type="AlphaFoldDB" id="A0A9P7DC69"/>
<dbReference type="GO" id="GO:0016787">
    <property type="term" value="F:hydrolase activity"/>
    <property type="evidence" value="ECO:0007669"/>
    <property type="project" value="UniProtKB-KW"/>
</dbReference>
<gene>
    <name evidence="1" type="ORF">HD556DRAFT_1245758</name>
</gene>
<accession>A0A9P7DC69</accession>
<keyword evidence="2" id="KW-1185">Reference proteome</keyword>
<dbReference type="Proteomes" id="UP000719766">
    <property type="component" value="Unassembled WGS sequence"/>
</dbReference>
<evidence type="ECO:0000313" key="1">
    <source>
        <dbReference type="EMBL" id="KAG1788111.1"/>
    </source>
</evidence>
<dbReference type="SUPFAM" id="SSF52540">
    <property type="entry name" value="P-loop containing nucleoside triphosphate hydrolases"/>
    <property type="match status" value="1"/>
</dbReference>
<keyword evidence="1" id="KW-0378">Hydrolase</keyword>
<dbReference type="RefSeq" id="XP_041155388.1">
    <property type="nucleotide sequence ID" value="XM_041298556.1"/>
</dbReference>
<sequence length="345" mass="38675">MQSIKGQGALHGAFLWRQVDTVVELKQNWRAKDDAPFVDMLNRIRIGKACKLASNTAQASDYDILKTRLLSELKRSAPEEFDAFNDAPVVVTKKVLRDAINEAKARSFAQHSDQQYEVYCARDKISGVSVTPQQQRRMWKIQSSYTNDALGELPLIPGMPVMITENAATSCKIVNGSKGTLKSITYEVDNGQRYAACALVDIPESALHVPDLDHGVVPIMPVTTSFRFATGEKTISIRRTQLPIVPGWAFTDFKAQGSSLERVIVDLTSARSLQSIYVMLSRAPKLRNIAILRWFSSKTLNSNLQGDAREELKRLSIVARDTRQKYFAQRNQTCQMRVVAQDNHT</sequence>